<dbReference type="RefSeq" id="XP_053023138.1">
    <property type="nucleotide sequence ID" value="XM_053171922.1"/>
</dbReference>
<name>A0ABY7CTA7_9BASI</name>
<dbReference type="GeneID" id="77812817"/>
<evidence type="ECO:0000256" key="1">
    <source>
        <dbReference type="SAM" id="MobiDB-lite"/>
    </source>
</evidence>
<gene>
    <name evidence="2" type="ORF">PtA15_8A487</name>
</gene>
<feature type="region of interest" description="Disordered" evidence="1">
    <location>
        <begin position="31"/>
        <end position="72"/>
    </location>
</feature>
<accession>A0ABY7CTA7</accession>
<evidence type="ECO:0000313" key="2">
    <source>
        <dbReference type="EMBL" id="WAQ87583.1"/>
    </source>
</evidence>
<dbReference type="EMBL" id="CP110428">
    <property type="protein sequence ID" value="WAQ87583.1"/>
    <property type="molecule type" value="Genomic_DNA"/>
</dbReference>
<organism evidence="2 3">
    <name type="scientific">Puccinia triticina</name>
    <dbReference type="NCBI Taxonomy" id="208348"/>
    <lineage>
        <taxon>Eukaryota</taxon>
        <taxon>Fungi</taxon>
        <taxon>Dikarya</taxon>
        <taxon>Basidiomycota</taxon>
        <taxon>Pucciniomycotina</taxon>
        <taxon>Pucciniomycetes</taxon>
        <taxon>Pucciniales</taxon>
        <taxon>Pucciniaceae</taxon>
        <taxon>Puccinia</taxon>
    </lineage>
</organism>
<proteinExistence type="predicted"/>
<reference evidence="2" key="1">
    <citation type="submission" date="2022-10" db="EMBL/GenBank/DDBJ databases">
        <title>Puccinia triticina Genome sequencing and assembly.</title>
        <authorList>
            <person name="Li C."/>
        </authorList>
    </citation>
    <scope>NUCLEOTIDE SEQUENCE</scope>
    <source>
        <strain evidence="2">Pt15</strain>
    </source>
</reference>
<keyword evidence="3" id="KW-1185">Reference proteome</keyword>
<dbReference type="Proteomes" id="UP001164743">
    <property type="component" value="Chromosome 8A"/>
</dbReference>
<sequence>MCPAAQHVGVETESNARAKFLFPDIPSGILESTDREPFWQPSNKAPKHLETYEESLPSGDQSVESISEHRIR</sequence>
<evidence type="ECO:0000313" key="3">
    <source>
        <dbReference type="Proteomes" id="UP001164743"/>
    </source>
</evidence>
<protein>
    <submittedName>
        <fullName evidence="2">Uncharacterized protein</fullName>
    </submittedName>
</protein>